<accession>A0A1I8FWK9</accession>
<organism evidence="1 2">
    <name type="scientific">Macrostomum lignano</name>
    <dbReference type="NCBI Taxonomy" id="282301"/>
    <lineage>
        <taxon>Eukaryota</taxon>
        <taxon>Metazoa</taxon>
        <taxon>Spiralia</taxon>
        <taxon>Lophotrochozoa</taxon>
        <taxon>Platyhelminthes</taxon>
        <taxon>Rhabditophora</taxon>
        <taxon>Macrostomorpha</taxon>
        <taxon>Macrostomida</taxon>
        <taxon>Macrostomidae</taxon>
        <taxon>Macrostomum</taxon>
    </lineage>
</organism>
<reference evidence="2" key="1">
    <citation type="submission" date="2016-11" db="UniProtKB">
        <authorList>
            <consortium name="WormBaseParasite"/>
        </authorList>
    </citation>
    <scope>IDENTIFICATION</scope>
</reference>
<dbReference type="AlphaFoldDB" id="A0A1I8FWK9"/>
<evidence type="ECO:0000313" key="2">
    <source>
        <dbReference type="WBParaSite" id="maker-uti_cns_0000232-snap-gene-1.9-mRNA-1"/>
    </source>
</evidence>
<evidence type="ECO:0000313" key="1">
    <source>
        <dbReference type="Proteomes" id="UP000095280"/>
    </source>
</evidence>
<sequence length="120" mass="12940">HQVQAVGEVAPLPGLLGAAQADAQLLHQLLAVAVAPDQGEQEVADFLRGNLKATMGEFAISQICLVQRRRSSSGHMLLRGILNKAFNIPRDQTVSAWTAVKDSLNRLGPESTFRKRKAGD</sequence>
<keyword evidence="1" id="KW-1185">Reference proteome</keyword>
<dbReference type="WBParaSite" id="maker-uti_cns_0000232-snap-gene-1.9-mRNA-1">
    <property type="protein sequence ID" value="maker-uti_cns_0000232-snap-gene-1.9-mRNA-1"/>
    <property type="gene ID" value="maker-uti_cns_0000232-snap-gene-1.9"/>
</dbReference>
<protein>
    <submittedName>
        <fullName evidence="2">RPAP3_C domain-containing protein</fullName>
    </submittedName>
</protein>
<proteinExistence type="predicted"/>
<dbReference type="Proteomes" id="UP000095280">
    <property type="component" value="Unplaced"/>
</dbReference>
<name>A0A1I8FWK9_9PLAT</name>